<organism evidence="1 2">
    <name type="scientific">Elysia chlorotica</name>
    <name type="common">Eastern emerald elysia</name>
    <name type="synonym">Sea slug</name>
    <dbReference type="NCBI Taxonomy" id="188477"/>
    <lineage>
        <taxon>Eukaryota</taxon>
        <taxon>Metazoa</taxon>
        <taxon>Spiralia</taxon>
        <taxon>Lophotrochozoa</taxon>
        <taxon>Mollusca</taxon>
        <taxon>Gastropoda</taxon>
        <taxon>Heterobranchia</taxon>
        <taxon>Euthyneura</taxon>
        <taxon>Panpulmonata</taxon>
        <taxon>Sacoglossa</taxon>
        <taxon>Placobranchoidea</taxon>
        <taxon>Plakobranchidae</taxon>
        <taxon>Elysia</taxon>
    </lineage>
</organism>
<comment type="caution">
    <text evidence="1">The sequence shown here is derived from an EMBL/GenBank/DDBJ whole genome shotgun (WGS) entry which is preliminary data.</text>
</comment>
<accession>A0A433T8Q2</accession>
<sequence>MPCLLTVAVDSHTRLCALDLSISPTVHALAHDKSQTYADVCKALEFPLHKSAECLPVLVLDLHASHSHLLAHERRRHSTALAALTAAGQSLDLSTFIGLKEVAVSQDRVQRQKLVSPLREASELARQQSVQVDSLRKTV</sequence>
<name>A0A433T8Q2_ELYCH</name>
<dbReference type="AlphaFoldDB" id="A0A433T8Q2"/>
<protein>
    <submittedName>
        <fullName evidence="1">Uncharacterized protein</fullName>
    </submittedName>
</protein>
<gene>
    <name evidence="1" type="ORF">EGW08_014240</name>
</gene>
<feature type="non-terminal residue" evidence="1">
    <location>
        <position position="139"/>
    </location>
</feature>
<reference evidence="1 2" key="1">
    <citation type="submission" date="2019-01" db="EMBL/GenBank/DDBJ databases">
        <title>A draft genome assembly of the solar-powered sea slug Elysia chlorotica.</title>
        <authorList>
            <person name="Cai H."/>
            <person name="Li Q."/>
            <person name="Fang X."/>
            <person name="Li J."/>
            <person name="Curtis N.E."/>
            <person name="Altenburger A."/>
            <person name="Shibata T."/>
            <person name="Feng M."/>
            <person name="Maeda T."/>
            <person name="Schwartz J.A."/>
            <person name="Shigenobu S."/>
            <person name="Lundholm N."/>
            <person name="Nishiyama T."/>
            <person name="Yang H."/>
            <person name="Hasebe M."/>
            <person name="Li S."/>
            <person name="Pierce S.K."/>
            <person name="Wang J."/>
        </authorList>
    </citation>
    <scope>NUCLEOTIDE SEQUENCE [LARGE SCALE GENOMIC DNA]</scope>
    <source>
        <strain evidence="1">EC2010</strain>
        <tissue evidence="1">Whole organism of an adult</tissue>
    </source>
</reference>
<proteinExistence type="predicted"/>
<keyword evidence="2" id="KW-1185">Reference proteome</keyword>
<dbReference type="Proteomes" id="UP000271974">
    <property type="component" value="Unassembled WGS sequence"/>
</dbReference>
<evidence type="ECO:0000313" key="2">
    <source>
        <dbReference type="Proteomes" id="UP000271974"/>
    </source>
</evidence>
<dbReference type="EMBL" id="RQTK01000539">
    <property type="protein sequence ID" value="RUS77979.1"/>
    <property type="molecule type" value="Genomic_DNA"/>
</dbReference>
<dbReference type="OrthoDB" id="2019614at2759"/>
<evidence type="ECO:0000313" key="1">
    <source>
        <dbReference type="EMBL" id="RUS77979.1"/>
    </source>
</evidence>